<dbReference type="KEGG" id="saci:Sinac_4151"/>
<evidence type="ECO:0000256" key="2">
    <source>
        <dbReference type="SAM" id="Phobius"/>
    </source>
</evidence>
<feature type="transmembrane region" description="Helical" evidence="2">
    <location>
        <begin position="320"/>
        <end position="339"/>
    </location>
</feature>
<dbReference type="EMBL" id="CP003364">
    <property type="protein sequence ID" value="AGA28359.1"/>
    <property type="molecule type" value="Genomic_DNA"/>
</dbReference>
<dbReference type="RefSeq" id="WP_015247488.1">
    <property type="nucleotide sequence ID" value="NC_019892.1"/>
</dbReference>
<gene>
    <name evidence="3" type="ordered locus">Sinac_4151</name>
</gene>
<keyword evidence="2" id="KW-0812">Transmembrane</keyword>
<keyword evidence="4" id="KW-1185">Reference proteome</keyword>
<dbReference type="HOGENOM" id="CLU_803855_0_0_0"/>
<organism evidence="3 4">
    <name type="scientific">Singulisphaera acidiphila (strain ATCC BAA-1392 / DSM 18658 / VKM B-2454 / MOB10)</name>
    <dbReference type="NCBI Taxonomy" id="886293"/>
    <lineage>
        <taxon>Bacteria</taxon>
        <taxon>Pseudomonadati</taxon>
        <taxon>Planctomycetota</taxon>
        <taxon>Planctomycetia</taxon>
        <taxon>Isosphaerales</taxon>
        <taxon>Isosphaeraceae</taxon>
        <taxon>Singulisphaera</taxon>
    </lineage>
</organism>
<reference evidence="3 4" key="1">
    <citation type="submission" date="2012-02" db="EMBL/GenBank/DDBJ databases">
        <title>Complete sequence of chromosome of Singulisphaera acidiphila DSM 18658.</title>
        <authorList>
            <consortium name="US DOE Joint Genome Institute (JGI-PGF)"/>
            <person name="Lucas S."/>
            <person name="Copeland A."/>
            <person name="Lapidus A."/>
            <person name="Glavina del Rio T."/>
            <person name="Dalin E."/>
            <person name="Tice H."/>
            <person name="Bruce D."/>
            <person name="Goodwin L."/>
            <person name="Pitluck S."/>
            <person name="Peters L."/>
            <person name="Ovchinnikova G."/>
            <person name="Chertkov O."/>
            <person name="Kyrpides N."/>
            <person name="Mavromatis K."/>
            <person name="Ivanova N."/>
            <person name="Brettin T."/>
            <person name="Detter J.C."/>
            <person name="Han C."/>
            <person name="Larimer F."/>
            <person name="Land M."/>
            <person name="Hauser L."/>
            <person name="Markowitz V."/>
            <person name="Cheng J.-F."/>
            <person name="Hugenholtz P."/>
            <person name="Woyke T."/>
            <person name="Wu D."/>
            <person name="Tindall B."/>
            <person name="Pomrenke H."/>
            <person name="Brambilla E."/>
            <person name="Klenk H.-P."/>
            <person name="Eisen J.A."/>
        </authorList>
    </citation>
    <scope>NUCLEOTIDE SEQUENCE [LARGE SCALE GENOMIC DNA]</scope>
    <source>
        <strain evidence="4">ATCC BAA-1392 / DSM 18658 / VKM B-2454 / MOB10</strain>
    </source>
</reference>
<keyword evidence="2" id="KW-1133">Transmembrane helix</keyword>
<dbReference type="Proteomes" id="UP000010798">
    <property type="component" value="Chromosome"/>
</dbReference>
<protein>
    <submittedName>
        <fullName evidence="3">Uncharacterized protein</fullName>
    </submittedName>
</protein>
<accession>L0DG74</accession>
<evidence type="ECO:0000313" key="3">
    <source>
        <dbReference type="EMBL" id="AGA28359.1"/>
    </source>
</evidence>
<feature type="region of interest" description="Disordered" evidence="1">
    <location>
        <begin position="285"/>
        <end position="314"/>
    </location>
</feature>
<proteinExistence type="predicted"/>
<feature type="compositionally biased region" description="Pro residues" evidence="1">
    <location>
        <begin position="305"/>
        <end position="314"/>
    </location>
</feature>
<evidence type="ECO:0000313" key="4">
    <source>
        <dbReference type="Proteomes" id="UP000010798"/>
    </source>
</evidence>
<evidence type="ECO:0000256" key="1">
    <source>
        <dbReference type="SAM" id="MobiDB-lite"/>
    </source>
</evidence>
<name>L0DG74_SINAD</name>
<sequence>MLPAPQLIVLSIVSFAPVADEKTSAIVDANKSAINSIMNYQCNVALTVDCGKSPRRLTSKYWRDSIQVRISQNSIAGNLIEVQIVGGKLTAMTGKVATGGSSTVDPEGGWIIAPDDRRIVDTDPWELSLFVLPVGLYRTPPYPMYTLADLAVKGKLEAFDETLEGHKVVRITASLPAENRTYTVWCDEAKNWMIRKAVHVIKDGKGDLAWDNQYVVEQFDEVQPSIFVPSKITSISKYKGSVACKSVADLSEIRINQPSFRLPPMPPAKAGTTVMDEIKGTVHVIGNNGTAKDRPKRLSDAYSPPLEPETPPPPVARTQWIGGILALVTAGGLAAIAVVRRLRRR</sequence>
<dbReference type="AlphaFoldDB" id="L0DG74"/>
<keyword evidence="2" id="KW-0472">Membrane</keyword>